<evidence type="ECO:0000256" key="2">
    <source>
        <dbReference type="SAM" id="SignalP"/>
    </source>
</evidence>
<feature type="chain" id="PRO_5045709019" evidence="2">
    <location>
        <begin position="28"/>
        <end position="325"/>
    </location>
</feature>
<reference evidence="4" key="1">
    <citation type="journal article" date="2019" name="Int. J. Syst. Evol. Microbiol.">
        <title>The Global Catalogue of Microorganisms (GCM) 10K type strain sequencing project: providing services to taxonomists for standard genome sequencing and annotation.</title>
        <authorList>
            <consortium name="The Broad Institute Genomics Platform"/>
            <consortium name="The Broad Institute Genome Sequencing Center for Infectious Disease"/>
            <person name="Wu L."/>
            <person name="Ma J."/>
        </authorList>
    </citation>
    <scope>NUCLEOTIDE SEQUENCE [LARGE SCALE GENOMIC DNA]</scope>
    <source>
        <strain evidence="4">KCTC 23314</strain>
    </source>
</reference>
<dbReference type="Proteomes" id="UP000626210">
    <property type="component" value="Unassembled WGS sequence"/>
</dbReference>
<dbReference type="Gene3D" id="3.40.190.150">
    <property type="entry name" value="Bordetella uptake gene, domain 1"/>
    <property type="match status" value="1"/>
</dbReference>
<accession>A0ABQ3G5H3</accession>
<dbReference type="CDD" id="cd13578">
    <property type="entry name" value="PBP2_Bug27"/>
    <property type="match status" value="1"/>
</dbReference>
<dbReference type="InterPro" id="IPR042100">
    <property type="entry name" value="Bug_dom1"/>
</dbReference>
<name>A0ABQ3G5H3_9BURK</name>
<protein>
    <submittedName>
        <fullName evidence="3">ABC transporter substrate-binding protein</fullName>
    </submittedName>
</protein>
<keyword evidence="4" id="KW-1185">Reference proteome</keyword>
<evidence type="ECO:0000313" key="4">
    <source>
        <dbReference type="Proteomes" id="UP000626210"/>
    </source>
</evidence>
<organism evidence="3 4">
    <name type="scientific">Pseudorhodoferax aquiterrae</name>
    <dbReference type="NCBI Taxonomy" id="747304"/>
    <lineage>
        <taxon>Bacteria</taxon>
        <taxon>Pseudomonadati</taxon>
        <taxon>Pseudomonadota</taxon>
        <taxon>Betaproteobacteria</taxon>
        <taxon>Burkholderiales</taxon>
        <taxon>Comamonadaceae</taxon>
    </lineage>
</organism>
<dbReference type="RefSeq" id="WP_189688706.1">
    <property type="nucleotide sequence ID" value="NZ_BMYK01000014.1"/>
</dbReference>
<dbReference type="SUPFAM" id="SSF53850">
    <property type="entry name" value="Periplasmic binding protein-like II"/>
    <property type="match status" value="1"/>
</dbReference>
<evidence type="ECO:0000256" key="1">
    <source>
        <dbReference type="ARBA" id="ARBA00006987"/>
    </source>
</evidence>
<keyword evidence="2" id="KW-0732">Signal</keyword>
<sequence length="325" mass="33960">MHQPLFARRAVGACLLALAALVPAAHAADYPDKPVRIIVPYAPGGGADTAARAIGQRLTEVFGQSFIVENKAGAATQTGTLAVTRAAPDGYTLLLGTANLATNAVLFDKLPYDAQRDLTPISLITKAPVYVVVHADSKVLDLKGLIAQTRSTKDGLSYGTAGNGSIPHLAGELFRANTQARLLHVPYKGSSEAVAALVGKQIDLSFDNLPPTNSMIKAGKLRPLAVAAARRSALLPDVPTTGELGVPMEASSWWGLLAPAGTPRAIVAKLNKAMVDALATPQMREHLARLGIEPESCSPAEFTALIQAETDKWGRVAKAAGIKAD</sequence>
<dbReference type="InterPro" id="IPR005064">
    <property type="entry name" value="BUG"/>
</dbReference>
<dbReference type="PANTHER" id="PTHR42928:SF5">
    <property type="entry name" value="BLR1237 PROTEIN"/>
    <property type="match status" value="1"/>
</dbReference>
<dbReference type="PANTHER" id="PTHR42928">
    <property type="entry name" value="TRICARBOXYLATE-BINDING PROTEIN"/>
    <property type="match status" value="1"/>
</dbReference>
<comment type="similarity">
    <text evidence="1">Belongs to the UPF0065 (bug) family.</text>
</comment>
<dbReference type="Pfam" id="PF03401">
    <property type="entry name" value="TctC"/>
    <property type="match status" value="1"/>
</dbReference>
<dbReference type="EMBL" id="BMYK01000014">
    <property type="protein sequence ID" value="GHC91467.1"/>
    <property type="molecule type" value="Genomic_DNA"/>
</dbReference>
<feature type="signal peptide" evidence="2">
    <location>
        <begin position="1"/>
        <end position="27"/>
    </location>
</feature>
<evidence type="ECO:0000313" key="3">
    <source>
        <dbReference type="EMBL" id="GHC91467.1"/>
    </source>
</evidence>
<comment type="caution">
    <text evidence="3">The sequence shown here is derived from an EMBL/GenBank/DDBJ whole genome shotgun (WGS) entry which is preliminary data.</text>
</comment>
<dbReference type="PIRSF" id="PIRSF017082">
    <property type="entry name" value="YflP"/>
    <property type="match status" value="1"/>
</dbReference>
<gene>
    <name evidence="3" type="ORF">GCM10007320_40500</name>
</gene>
<dbReference type="Gene3D" id="3.40.190.10">
    <property type="entry name" value="Periplasmic binding protein-like II"/>
    <property type="match status" value="1"/>
</dbReference>
<proteinExistence type="inferred from homology"/>